<accession>A0A5J9VD63</accession>
<comment type="subcellular location">
    <subcellularLocation>
        <location evidence="2">Cell membrane</location>
    </subcellularLocation>
    <subcellularLocation>
        <location evidence="1">Membrane</location>
        <topology evidence="1">Single-pass membrane protein</topology>
    </subcellularLocation>
</comment>
<evidence type="ECO:0000256" key="5">
    <source>
        <dbReference type="ARBA" id="ARBA00022614"/>
    </source>
</evidence>
<feature type="non-terminal residue" evidence="14">
    <location>
        <position position="1"/>
    </location>
</feature>
<evidence type="ECO:0000313" key="15">
    <source>
        <dbReference type="Proteomes" id="UP000324897"/>
    </source>
</evidence>
<evidence type="ECO:0000256" key="2">
    <source>
        <dbReference type="ARBA" id="ARBA00004236"/>
    </source>
</evidence>
<gene>
    <name evidence="14" type="ORF">EJB05_25206</name>
</gene>
<evidence type="ECO:0000256" key="1">
    <source>
        <dbReference type="ARBA" id="ARBA00004167"/>
    </source>
</evidence>
<dbReference type="SMART" id="SM00369">
    <property type="entry name" value="LRR_TYP"/>
    <property type="match status" value="5"/>
</dbReference>
<evidence type="ECO:0000313" key="14">
    <source>
        <dbReference type="EMBL" id="TVU33391.1"/>
    </source>
</evidence>
<dbReference type="GO" id="GO:0005886">
    <property type="term" value="C:plasma membrane"/>
    <property type="evidence" value="ECO:0007669"/>
    <property type="project" value="UniProtKB-SubCell"/>
</dbReference>
<dbReference type="InterPro" id="IPR003591">
    <property type="entry name" value="Leu-rich_rpt_typical-subtyp"/>
</dbReference>
<dbReference type="InterPro" id="IPR032675">
    <property type="entry name" value="LRR_dom_sf"/>
</dbReference>
<keyword evidence="4" id="KW-1003">Cell membrane</keyword>
<dbReference type="Gene3D" id="3.80.10.10">
    <property type="entry name" value="Ribonuclease Inhibitor"/>
    <property type="match status" value="2"/>
</dbReference>
<dbReference type="OrthoDB" id="1740823at2759"/>
<keyword evidence="8" id="KW-0732">Signal</keyword>
<dbReference type="Gramene" id="TVU33391">
    <property type="protein sequence ID" value="TVU33391"/>
    <property type="gene ID" value="EJB05_25206"/>
</dbReference>
<dbReference type="EMBL" id="RWGY01000011">
    <property type="protein sequence ID" value="TVU33391.1"/>
    <property type="molecule type" value="Genomic_DNA"/>
</dbReference>
<keyword evidence="7" id="KW-0812">Transmembrane</keyword>
<evidence type="ECO:0000256" key="11">
    <source>
        <dbReference type="ARBA" id="ARBA00023136"/>
    </source>
</evidence>
<keyword evidence="5" id="KW-0433">Leucine-rich repeat</keyword>
<organism evidence="14 15">
    <name type="scientific">Eragrostis curvula</name>
    <name type="common">weeping love grass</name>
    <dbReference type="NCBI Taxonomy" id="38414"/>
    <lineage>
        <taxon>Eukaryota</taxon>
        <taxon>Viridiplantae</taxon>
        <taxon>Streptophyta</taxon>
        <taxon>Embryophyta</taxon>
        <taxon>Tracheophyta</taxon>
        <taxon>Spermatophyta</taxon>
        <taxon>Magnoliopsida</taxon>
        <taxon>Liliopsida</taxon>
        <taxon>Poales</taxon>
        <taxon>Poaceae</taxon>
        <taxon>PACMAD clade</taxon>
        <taxon>Chloridoideae</taxon>
        <taxon>Eragrostideae</taxon>
        <taxon>Eragrostidinae</taxon>
        <taxon>Eragrostis</taxon>
    </lineage>
</organism>
<protein>
    <recommendedName>
        <fullName evidence="16">Leucine-rich repeat-containing N-terminal plant-type domain-containing protein</fullName>
    </recommendedName>
</protein>
<comment type="caution">
    <text evidence="14">The sequence shown here is derived from an EMBL/GenBank/DDBJ whole genome shotgun (WGS) entry which is preliminary data.</text>
</comment>
<dbReference type="Pfam" id="PF13855">
    <property type="entry name" value="LRR_8"/>
    <property type="match status" value="1"/>
</dbReference>
<evidence type="ECO:0000256" key="7">
    <source>
        <dbReference type="ARBA" id="ARBA00022692"/>
    </source>
</evidence>
<dbReference type="FunFam" id="3.80.10.10:FF:000213">
    <property type="entry name" value="Tyrosine-sulfated glycopeptide receptor 1"/>
    <property type="match status" value="1"/>
</dbReference>
<evidence type="ECO:0000256" key="9">
    <source>
        <dbReference type="ARBA" id="ARBA00022737"/>
    </source>
</evidence>
<feature type="compositionally biased region" description="Polar residues" evidence="13">
    <location>
        <begin position="1"/>
        <end position="11"/>
    </location>
</feature>
<evidence type="ECO:0000256" key="13">
    <source>
        <dbReference type="SAM" id="MobiDB-lite"/>
    </source>
</evidence>
<keyword evidence="11" id="KW-0472">Membrane</keyword>
<dbReference type="InterPro" id="IPR053211">
    <property type="entry name" value="DNA_repair-toleration"/>
</dbReference>
<keyword evidence="12" id="KW-0325">Glycoprotein</keyword>
<keyword evidence="15" id="KW-1185">Reference proteome</keyword>
<evidence type="ECO:0000256" key="4">
    <source>
        <dbReference type="ARBA" id="ARBA00022475"/>
    </source>
</evidence>
<dbReference type="InterPro" id="IPR001611">
    <property type="entry name" value="Leu-rich_rpt"/>
</dbReference>
<evidence type="ECO:0000256" key="6">
    <source>
        <dbReference type="ARBA" id="ARBA00022626"/>
    </source>
</evidence>
<reference evidence="14 15" key="1">
    <citation type="journal article" date="2019" name="Sci. Rep.">
        <title>A high-quality genome of Eragrostis curvula grass provides insights into Poaceae evolution and supports new strategies to enhance forage quality.</title>
        <authorList>
            <person name="Carballo J."/>
            <person name="Santos B.A.C.M."/>
            <person name="Zappacosta D."/>
            <person name="Garbus I."/>
            <person name="Selva J.P."/>
            <person name="Gallo C.A."/>
            <person name="Diaz A."/>
            <person name="Albertini E."/>
            <person name="Caccamo M."/>
            <person name="Echenique V."/>
        </authorList>
    </citation>
    <scope>NUCLEOTIDE SEQUENCE [LARGE SCALE GENOMIC DNA]</scope>
    <source>
        <strain evidence="15">cv. Victoria</strain>
        <tissue evidence="14">Leaf</tissue>
    </source>
</reference>
<dbReference type="Pfam" id="PF00560">
    <property type="entry name" value="LRR_1"/>
    <property type="match status" value="5"/>
</dbReference>
<comment type="similarity">
    <text evidence="3">Belongs to the RLP family.</text>
</comment>
<feature type="region of interest" description="Disordered" evidence="13">
    <location>
        <begin position="1"/>
        <end position="33"/>
    </location>
</feature>
<evidence type="ECO:0000256" key="8">
    <source>
        <dbReference type="ARBA" id="ARBA00022729"/>
    </source>
</evidence>
<dbReference type="FunFam" id="3.80.10.10:FF:000111">
    <property type="entry name" value="LRR receptor-like serine/threonine-protein kinase ERECTA"/>
    <property type="match status" value="1"/>
</dbReference>
<dbReference type="AlphaFoldDB" id="A0A5J9VD63"/>
<evidence type="ECO:0000256" key="10">
    <source>
        <dbReference type="ARBA" id="ARBA00022989"/>
    </source>
</evidence>
<keyword evidence="9" id="KW-0677">Repeat</keyword>
<keyword evidence="6" id="KW-1070">Brassinosteroid signaling pathway</keyword>
<dbReference type="PANTHER" id="PTHR48060">
    <property type="entry name" value="DNA DAMAGE-REPAIR/TOLERATION PROTEIN DRT100"/>
    <property type="match status" value="1"/>
</dbReference>
<evidence type="ECO:0000256" key="12">
    <source>
        <dbReference type="ARBA" id="ARBA00023180"/>
    </source>
</evidence>
<dbReference type="PANTHER" id="PTHR48060:SF21">
    <property type="entry name" value="L DOMAIN-LIKE PROTEIN"/>
    <property type="match status" value="1"/>
</dbReference>
<dbReference type="SUPFAM" id="SSF52058">
    <property type="entry name" value="L domain-like"/>
    <property type="match status" value="1"/>
</dbReference>
<dbReference type="Proteomes" id="UP000324897">
    <property type="component" value="Chromosome 1"/>
</dbReference>
<evidence type="ECO:0008006" key="16">
    <source>
        <dbReference type="Google" id="ProtNLM"/>
    </source>
</evidence>
<evidence type="ECO:0000256" key="3">
    <source>
        <dbReference type="ARBA" id="ARBA00009592"/>
    </source>
</evidence>
<dbReference type="PRINTS" id="PR00019">
    <property type="entry name" value="LEURICHRPT"/>
</dbReference>
<sequence length="445" mass="49169">MRLNLSHNSLPSPWEVNEESGRSQREQQQLQRSGTSFTMLDLGHNRFTGSIPTDLCDCLMITVLKLDHNSLNGTIPDERFNATLLEHLSFRNAGLRGTLDAAYAAKLSGLITLDLGENQFTSKIPDSIGHLKRFGELTKVNFSTLENLERLDLASNKFSGMVPESIYFCTNLTALRLADNKFYGELSPKIGNLKSLTSLSLYKNTLTNITNSLQILKSSKNLRALLLGKNFMHEGMPQDKTIDGFDNLQVLGMQRLTGDIPTTLAAMKKPNSIKTAAQFDRSFFALPIYLTVSHQYRLTLAFPNGLDLSNNDFTGVISEDISQLKALNSLNLSYNRFYGKIPQALSGLTDLQVLDLSSNLLNGTIPVTLNTLQFLNVSNNDLEGPVPTEGQLSTFPGSSFDGNPKLCGSILVHHYNPVEATPDSFFTSKDRSEKQAGFMMIDLLA</sequence>
<proteinExistence type="inferred from homology"/>
<name>A0A5J9VD63_9POAL</name>
<dbReference type="GO" id="GO:0009742">
    <property type="term" value="P:brassinosteroid mediated signaling pathway"/>
    <property type="evidence" value="ECO:0007669"/>
    <property type="project" value="UniProtKB-KW"/>
</dbReference>
<keyword evidence="10" id="KW-1133">Transmembrane helix</keyword>